<dbReference type="GO" id="GO:0071164">
    <property type="term" value="F:RNA cap trimethylguanosine synthase activity"/>
    <property type="evidence" value="ECO:0007669"/>
    <property type="project" value="TreeGrafter"/>
</dbReference>
<evidence type="ECO:0000256" key="1">
    <source>
        <dbReference type="ARBA" id="ARBA00018517"/>
    </source>
</evidence>
<keyword evidence="9" id="KW-1185">Reference proteome</keyword>
<dbReference type="HOGENOM" id="CLU_029658_3_1_1"/>
<gene>
    <name evidence="8" type="ORF">NESG_01886</name>
</gene>
<evidence type="ECO:0000256" key="5">
    <source>
        <dbReference type="ARBA" id="ARBA00048763"/>
    </source>
</evidence>
<dbReference type="RefSeq" id="XP_052904452.1">
    <property type="nucleotide sequence ID" value="XM_053049502.1"/>
</dbReference>
<dbReference type="PANTHER" id="PTHR14741:SF32">
    <property type="entry name" value="TRIMETHYLGUANOSINE SYNTHASE"/>
    <property type="match status" value="1"/>
</dbReference>
<organism evidence="8 9">
    <name type="scientific">Nematocida ausubeli (strain ATCC PRA-371 / ERTm2)</name>
    <name type="common">Nematode killer fungus</name>
    <dbReference type="NCBI Taxonomy" id="1913371"/>
    <lineage>
        <taxon>Eukaryota</taxon>
        <taxon>Fungi</taxon>
        <taxon>Fungi incertae sedis</taxon>
        <taxon>Microsporidia</taxon>
        <taxon>Nematocida</taxon>
    </lineage>
</organism>
<protein>
    <recommendedName>
        <fullName evidence="1">Trimethylguanosine synthase</fullName>
    </recommendedName>
    <alternativeName>
        <fullName evidence="7">Cap-specific guanine-N(2) methyltransferase</fullName>
    </alternativeName>
</protein>
<dbReference type="Pfam" id="PF09445">
    <property type="entry name" value="Methyltransf_15"/>
    <property type="match status" value="1"/>
</dbReference>
<proteinExistence type="inferred from homology"/>
<dbReference type="InterPro" id="IPR029063">
    <property type="entry name" value="SAM-dependent_MTases_sf"/>
</dbReference>
<comment type="catalytic activity">
    <reaction evidence="6">
        <text>a 5'-end (N(7)-methyl 5'-triphosphoguanosine)-ribonucleoside in snRNA + S-adenosyl-L-methionine = a 5'-end (N(2),N(7)-dimethyl 5'-triphosphoguanosine)-ribonucleoside in snRNA + S-adenosyl-L-homocysteine + H(+)</text>
        <dbReference type="Rhea" id="RHEA:78471"/>
        <dbReference type="Rhea" id="RHEA-COMP:19085"/>
        <dbReference type="Rhea" id="RHEA-COMP:19087"/>
        <dbReference type="ChEBI" id="CHEBI:15378"/>
        <dbReference type="ChEBI" id="CHEBI:57856"/>
        <dbReference type="ChEBI" id="CHEBI:59789"/>
        <dbReference type="ChEBI" id="CHEBI:156461"/>
        <dbReference type="ChEBI" id="CHEBI:172880"/>
    </reaction>
    <physiologicalReaction direction="left-to-right" evidence="6">
        <dbReference type="Rhea" id="RHEA:78472"/>
    </physiologicalReaction>
</comment>
<dbReference type="GO" id="GO:0005634">
    <property type="term" value="C:nucleus"/>
    <property type="evidence" value="ECO:0007669"/>
    <property type="project" value="TreeGrafter"/>
</dbReference>
<comment type="catalytic activity">
    <reaction evidence="3">
        <text>a 5'-end (N(2),N(7)-dimethyl 5'-triphosphoguanosine)-ribonucleoside in snoRNA + S-adenosyl-L-methionine = a 5'-end (N(2),N(2),N(7)-trimethyl 5'-triphosphoguanosine)-ribonucleoside in snoRNA + S-adenosyl-L-homocysteine + H(+)</text>
        <dbReference type="Rhea" id="RHEA:78507"/>
        <dbReference type="Rhea" id="RHEA-COMP:19088"/>
        <dbReference type="Rhea" id="RHEA-COMP:19090"/>
        <dbReference type="ChEBI" id="CHEBI:15378"/>
        <dbReference type="ChEBI" id="CHEBI:57856"/>
        <dbReference type="ChEBI" id="CHEBI:59789"/>
        <dbReference type="ChEBI" id="CHEBI:167623"/>
        <dbReference type="ChEBI" id="CHEBI:172880"/>
    </reaction>
    <physiologicalReaction direction="left-to-right" evidence="3">
        <dbReference type="Rhea" id="RHEA:78508"/>
    </physiologicalReaction>
</comment>
<dbReference type="GeneID" id="77676859"/>
<comment type="similarity">
    <text evidence="2">Belongs to the methyltransferase superfamily. Trimethylguanosine synthase family.</text>
</comment>
<comment type="catalytic activity">
    <reaction evidence="4">
        <text>a 5'-end (N(7)-methyl 5'-triphosphoguanosine)-ribonucleoside in snoRNA + S-adenosyl-L-methionine = a 5'-end (N(2),N(7)-dimethyl 5'-triphosphoguanosine)-ribonucleoside in snoRNA + S-adenosyl-L-homocysteine + H(+)</text>
        <dbReference type="Rhea" id="RHEA:78475"/>
        <dbReference type="Rhea" id="RHEA-COMP:19086"/>
        <dbReference type="Rhea" id="RHEA-COMP:19088"/>
        <dbReference type="ChEBI" id="CHEBI:15378"/>
        <dbReference type="ChEBI" id="CHEBI:57856"/>
        <dbReference type="ChEBI" id="CHEBI:59789"/>
        <dbReference type="ChEBI" id="CHEBI:156461"/>
        <dbReference type="ChEBI" id="CHEBI:172880"/>
    </reaction>
    <physiologicalReaction direction="left-to-right" evidence="4">
        <dbReference type="Rhea" id="RHEA:78476"/>
    </physiologicalReaction>
</comment>
<evidence type="ECO:0000256" key="4">
    <source>
        <dbReference type="ARBA" id="ARBA00048740"/>
    </source>
</evidence>
<dbReference type="PANTHER" id="PTHR14741">
    <property type="entry name" value="S-ADENOSYLMETHIONINE-DEPENDENT METHYLTRANSFERASE RELATED"/>
    <property type="match status" value="1"/>
</dbReference>
<evidence type="ECO:0000313" key="8">
    <source>
        <dbReference type="EMBL" id="KFG25897.1"/>
    </source>
</evidence>
<dbReference type="AlphaFoldDB" id="A0A086J179"/>
<evidence type="ECO:0000256" key="7">
    <source>
        <dbReference type="ARBA" id="ARBA00049790"/>
    </source>
</evidence>
<evidence type="ECO:0000256" key="6">
    <source>
        <dbReference type="ARBA" id="ARBA00049075"/>
    </source>
</evidence>
<dbReference type="InterPro" id="IPR019012">
    <property type="entry name" value="RNA_cap_Gua-N2-MeTrfase"/>
</dbReference>
<dbReference type="Gene3D" id="3.40.50.150">
    <property type="entry name" value="Vaccinia Virus protein VP39"/>
    <property type="match status" value="1"/>
</dbReference>
<dbReference type="EMBL" id="AKIJ01000004">
    <property type="protein sequence ID" value="KFG25897.1"/>
    <property type="molecule type" value="Genomic_DNA"/>
</dbReference>
<dbReference type="CDD" id="cd02440">
    <property type="entry name" value="AdoMet_MTases"/>
    <property type="match status" value="1"/>
</dbReference>
<evidence type="ECO:0000256" key="2">
    <source>
        <dbReference type="ARBA" id="ARBA00025783"/>
    </source>
</evidence>
<dbReference type="SUPFAM" id="SSF53335">
    <property type="entry name" value="S-adenosyl-L-methionine-dependent methyltransferases"/>
    <property type="match status" value="1"/>
</dbReference>
<dbReference type="Proteomes" id="UP000054524">
    <property type="component" value="Unassembled WGS sequence"/>
</dbReference>
<reference evidence="8 9" key="1">
    <citation type="journal article" date="2014" name="Genome Announc.">
        <title>Genome Sequence of the Microsporidian Species Nematocida sp1 Strain ERTm6 (ATCC PRA-372).</title>
        <authorList>
            <person name="Bakowski M.A."/>
            <person name="Priest M."/>
            <person name="Young S."/>
            <person name="Cuomo C.A."/>
            <person name="Troemel E.R."/>
        </authorList>
    </citation>
    <scope>NUCLEOTIDE SEQUENCE [LARGE SCALE GENOMIC DNA]</scope>
    <source>
        <strain evidence="8 9">ERTm6</strain>
    </source>
</reference>
<sequence length="237" mass="27316">MFYNQCRVIRRKLGRWSVYDYTGSFHPELYKYMKNTSTLLPWTANNSFLLDSESWFSITPADLAERISVGIKNKFGGPAKILDLFSGVGGNTISFLRHKNIVHSVEIDYKKIRCLQNNIRECTTSPNSKILHFSVYDPALLQHLDNGYDVLMASPPWGGIDYKKISDAKLFKLCRVMELEEIYRKTTRLRIYMLPRHISDEVFNVLNDRFLVFSGVSHKNRVVAKIIAVGDVTGFHL</sequence>
<accession>A0A086J179</accession>
<comment type="catalytic activity">
    <reaction evidence="5">
        <text>a 5'-end (N(2),N(7)-dimethyl 5'-triphosphoguanosine)-ribonucleoside in snRNA + S-adenosyl-L-methionine = a 5'-end (N(2),N(2),N(7)-trimethyl 5'-triphosphoguanosine)-ribonucleoside in snRNA + S-adenosyl-L-homocysteine + H(+)</text>
        <dbReference type="Rhea" id="RHEA:78479"/>
        <dbReference type="Rhea" id="RHEA-COMP:19087"/>
        <dbReference type="Rhea" id="RHEA-COMP:19089"/>
        <dbReference type="ChEBI" id="CHEBI:15378"/>
        <dbReference type="ChEBI" id="CHEBI:57856"/>
        <dbReference type="ChEBI" id="CHEBI:59789"/>
        <dbReference type="ChEBI" id="CHEBI:167623"/>
        <dbReference type="ChEBI" id="CHEBI:172880"/>
    </reaction>
    <physiologicalReaction direction="left-to-right" evidence="5">
        <dbReference type="Rhea" id="RHEA:78480"/>
    </physiologicalReaction>
</comment>
<name>A0A086J179_NEMA1</name>
<evidence type="ECO:0000256" key="3">
    <source>
        <dbReference type="ARBA" id="ARBA00047418"/>
    </source>
</evidence>
<evidence type="ECO:0000313" key="9">
    <source>
        <dbReference type="Proteomes" id="UP000054524"/>
    </source>
</evidence>
<comment type="caution">
    <text evidence="8">The sequence shown here is derived from an EMBL/GenBank/DDBJ whole genome shotgun (WGS) entry which is preliminary data.</text>
</comment>